<dbReference type="PANTHER" id="PTHR33463">
    <property type="entry name" value="NB-ARC DOMAIN-CONTAINING PROTEIN-RELATED"/>
    <property type="match status" value="1"/>
</dbReference>
<feature type="domain" description="Disease resistance protein At4g27190-like leucine-rich repeats" evidence="3">
    <location>
        <begin position="40"/>
        <end position="146"/>
    </location>
</feature>
<comment type="caution">
    <text evidence="4">The sequence shown here is derived from an EMBL/GenBank/DDBJ whole genome shotgun (WGS) entry which is preliminary data.</text>
</comment>
<keyword evidence="5" id="KW-1185">Reference proteome</keyword>
<keyword evidence="1" id="KW-0611">Plant defense</keyword>
<gene>
    <name evidence="4" type="ORF">SLEP1_g25680</name>
</gene>
<dbReference type="InterPro" id="IPR032675">
    <property type="entry name" value="LRR_dom_sf"/>
</dbReference>
<dbReference type="Proteomes" id="UP001054252">
    <property type="component" value="Unassembled WGS sequence"/>
</dbReference>
<evidence type="ECO:0000313" key="4">
    <source>
        <dbReference type="EMBL" id="GKV14874.1"/>
    </source>
</evidence>
<feature type="compositionally biased region" description="Polar residues" evidence="2">
    <location>
        <begin position="1"/>
        <end position="11"/>
    </location>
</feature>
<reference evidence="4 5" key="1">
    <citation type="journal article" date="2021" name="Commun. Biol.">
        <title>The genome of Shorea leprosula (Dipterocarpaceae) highlights the ecological relevance of drought in aseasonal tropical rainforests.</title>
        <authorList>
            <person name="Ng K.K.S."/>
            <person name="Kobayashi M.J."/>
            <person name="Fawcett J.A."/>
            <person name="Hatakeyama M."/>
            <person name="Paape T."/>
            <person name="Ng C.H."/>
            <person name="Ang C.C."/>
            <person name="Tnah L.H."/>
            <person name="Lee C.T."/>
            <person name="Nishiyama T."/>
            <person name="Sese J."/>
            <person name="O'Brien M.J."/>
            <person name="Copetti D."/>
            <person name="Mohd Noor M.I."/>
            <person name="Ong R.C."/>
            <person name="Putra M."/>
            <person name="Sireger I.Z."/>
            <person name="Indrioko S."/>
            <person name="Kosugi Y."/>
            <person name="Izuno A."/>
            <person name="Isagi Y."/>
            <person name="Lee S.L."/>
            <person name="Shimizu K.K."/>
        </authorList>
    </citation>
    <scope>NUCLEOTIDE SEQUENCE [LARGE SCALE GENOMIC DNA]</scope>
    <source>
        <strain evidence="4">214</strain>
    </source>
</reference>
<organism evidence="4 5">
    <name type="scientific">Rubroshorea leprosula</name>
    <dbReference type="NCBI Taxonomy" id="152421"/>
    <lineage>
        <taxon>Eukaryota</taxon>
        <taxon>Viridiplantae</taxon>
        <taxon>Streptophyta</taxon>
        <taxon>Embryophyta</taxon>
        <taxon>Tracheophyta</taxon>
        <taxon>Spermatophyta</taxon>
        <taxon>Magnoliopsida</taxon>
        <taxon>eudicotyledons</taxon>
        <taxon>Gunneridae</taxon>
        <taxon>Pentapetalae</taxon>
        <taxon>rosids</taxon>
        <taxon>malvids</taxon>
        <taxon>Malvales</taxon>
        <taxon>Dipterocarpaceae</taxon>
        <taxon>Rubroshorea</taxon>
    </lineage>
</organism>
<dbReference type="Pfam" id="PF23247">
    <property type="entry name" value="LRR_RPS2"/>
    <property type="match status" value="1"/>
</dbReference>
<evidence type="ECO:0000313" key="5">
    <source>
        <dbReference type="Proteomes" id="UP001054252"/>
    </source>
</evidence>
<evidence type="ECO:0000256" key="2">
    <source>
        <dbReference type="SAM" id="MobiDB-lite"/>
    </source>
</evidence>
<accession>A0AAV5JJM2</accession>
<proteinExistence type="predicted"/>
<feature type="region of interest" description="Disordered" evidence="2">
    <location>
        <begin position="1"/>
        <end position="24"/>
    </location>
</feature>
<dbReference type="AlphaFoldDB" id="A0AAV5JJM2"/>
<dbReference type="SUPFAM" id="SSF52047">
    <property type="entry name" value="RNI-like"/>
    <property type="match status" value="1"/>
</dbReference>
<evidence type="ECO:0000256" key="1">
    <source>
        <dbReference type="ARBA" id="ARBA00022821"/>
    </source>
</evidence>
<dbReference type="Gene3D" id="3.80.10.10">
    <property type="entry name" value="Ribonuclease Inhibitor"/>
    <property type="match status" value="1"/>
</dbReference>
<sequence>MSGNHNQPSSSNDDKNLASAQHGSSLGNRKTLKLLECNKLKNLVSSLVSFRSLMTLEVSRCHELENLVTPSIANSMEQLKRMTIIDCKNIKEIIEGREAEGKIEFKQLKSLRLQWLPSLERFCSGSYSNFPQMDELIVKECPKLETFSDGVIDIPLLKKVCRTGYDKGCPTVNCGLNAAIKTLNVEKRDTLEELGSLRWNLGKLWEPLSAEGT</sequence>
<dbReference type="InterPro" id="IPR050905">
    <property type="entry name" value="Plant_NBS-LRR"/>
</dbReference>
<dbReference type="PANTHER" id="PTHR33463:SF204">
    <property type="entry name" value="NB-ARC DOMAIN-CONTAINING PROTEIN"/>
    <property type="match status" value="1"/>
</dbReference>
<dbReference type="InterPro" id="IPR057135">
    <property type="entry name" value="At4g27190-like_LRR"/>
</dbReference>
<dbReference type="EMBL" id="BPVZ01000042">
    <property type="protein sequence ID" value="GKV14874.1"/>
    <property type="molecule type" value="Genomic_DNA"/>
</dbReference>
<evidence type="ECO:0000259" key="3">
    <source>
        <dbReference type="Pfam" id="PF23247"/>
    </source>
</evidence>
<protein>
    <recommendedName>
        <fullName evidence="3">Disease resistance protein At4g27190-like leucine-rich repeats domain-containing protein</fullName>
    </recommendedName>
</protein>
<name>A0AAV5JJM2_9ROSI</name>